<reference evidence="2 3" key="1">
    <citation type="submission" date="2019-07" db="EMBL/GenBank/DDBJ databases">
        <title>Genomic Encyclopedia of Archaeal and Bacterial Type Strains, Phase II (KMG-II): from individual species to whole genera.</title>
        <authorList>
            <person name="Goeker M."/>
        </authorList>
    </citation>
    <scope>NUCLEOTIDE SEQUENCE [LARGE SCALE GENOMIC DNA]</scope>
    <source>
        <strain evidence="2 3">DSM 46842</strain>
    </source>
</reference>
<keyword evidence="3" id="KW-1185">Reference proteome</keyword>
<dbReference type="PANTHER" id="PTHR46825">
    <property type="entry name" value="D-ALANYL-D-ALANINE-CARBOXYPEPTIDASE/ENDOPEPTIDASE AMPH"/>
    <property type="match status" value="1"/>
</dbReference>
<dbReference type="SUPFAM" id="SSF56601">
    <property type="entry name" value="beta-lactamase/transpeptidase-like"/>
    <property type="match status" value="1"/>
</dbReference>
<dbReference type="InterPro" id="IPR001466">
    <property type="entry name" value="Beta-lactam-related"/>
</dbReference>
<proteinExistence type="predicted"/>
<dbReference type="EMBL" id="VNHW01000001">
    <property type="protein sequence ID" value="TYP90419.1"/>
    <property type="molecule type" value="Genomic_DNA"/>
</dbReference>
<protein>
    <submittedName>
        <fullName evidence="2">CubicO group peptidase (Beta-lactamase class C family)</fullName>
    </submittedName>
</protein>
<sequence>MTTTAARPAIDQEHWQQRLDELAAKHSVPGAALAVLRVGEDDDGDELVEAATGVLNKSTGVEVTPDSVFQIGSISKVWTATLVMQLVDEGKLDLDAPLVDVLPDLRLQDADVARRVTMRHLLTHTSGIDGDVFTDTGRGDDVLERYVAALVDAPQNHPLGATFSYCNSGFSLAGRVIEVVTGKTWDAVLRERIIQPLGLTHTSTLPEEAILHRVAIGHITPDPEQESHPVTTWVLPRSTGPAGLINATARDVTAFARMHLRDGAAADGTAVLSAASTAAMQAHQTDLPDKHSLGDSWGLGWIRFDWHGERLYGHDGSTFGQNAYLRVLPGQDGSGGLAVALVTNGGHTADLFNDLYRELFAELADVRIADQLEPPAQAPDVDLARYVGTYERSSITTEVFERDGGLVARVIPTGAIAEASGATTEELELHPVEQGLFAVRPPGYETWMAATFYALPDGAEYLHFGVRANPRKA</sequence>
<dbReference type="InterPro" id="IPR050491">
    <property type="entry name" value="AmpC-like"/>
</dbReference>
<dbReference type="RefSeq" id="WP_243737362.1">
    <property type="nucleotide sequence ID" value="NZ_VNHW01000001.1"/>
</dbReference>
<comment type="caution">
    <text evidence="2">The sequence shown here is derived from an EMBL/GenBank/DDBJ whole genome shotgun (WGS) entry which is preliminary data.</text>
</comment>
<evidence type="ECO:0000313" key="3">
    <source>
        <dbReference type="Proteomes" id="UP000322499"/>
    </source>
</evidence>
<dbReference type="Gene3D" id="3.40.710.10">
    <property type="entry name" value="DD-peptidase/beta-lactamase superfamily"/>
    <property type="match status" value="1"/>
</dbReference>
<gene>
    <name evidence="2" type="ORF">BD833_101137</name>
</gene>
<dbReference type="InterPro" id="IPR012338">
    <property type="entry name" value="Beta-lactam/transpept-like"/>
</dbReference>
<name>A0A5S5D709_9ACTN</name>
<accession>A0A5S5D709</accession>
<evidence type="ECO:0000313" key="2">
    <source>
        <dbReference type="EMBL" id="TYP90419.1"/>
    </source>
</evidence>
<dbReference type="Pfam" id="PF00144">
    <property type="entry name" value="Beta-lactamase"/>
    <property type="match status" value="1"/>
</dbReference>
<dbReference type="Proteomes" id="UP000322499">
    <property type="component" value="Unassembled WGS sequence"/>
</dbReference>
<organism evidence="2 3">
    <name type="scientific">Blastococcus xanthinilyticus</name>
    <dbReference type="NCBI Taxonomy" id="1564164"/>
    <lineage>
        <taxon>Bacteria</taxon>
        <taxon>Bacillati</taxon>
        <taxon>Actinomycetota</taxon>
        <taxon>Actinomycetes</taxon>
        <taxon>Geodermatophilales</taxon>
        <taxon>Geodermatophilaceae</taxon>
        <taxon>Blastococcus</taxon>
    </lineage>
</organism>
<feature type="domain" description="Beta-lactamase-related" evidence="1">
    <location>
        <begin position="16"/>
        <end position="355"/>
    </location>
</feature>
<dbReference type="PANTHER" id="PTHR46825:SF9">
    <property type="entry name" value="BETA-LACTAMASE-RELATED DOMAIN-CONTAINING PROTEIN"/>
    <property type="match status" value="1"/>
</dbReference>
<dbReference type="AlphaFoldDB" id="A0A5S5D709"/>
<evidence type="ECO:0000259" key="1">
    <source>
        <dbReference type="Pfam" id="PF00144"/>
    </source>
</evidence>